<feature type="region of interest" description="Disordered" evidence="6">
    <location>
        <begin position="1"/>
        <end position="27"/>
    </location>
</feature>
<dbReference type="GO" id="GO:0016020">
    <property type="term" value="C:membrane"/>
    <property type="evidence" value="ECO:0007669"/>
    <property type="project" value="UniProtKB-SubCell"/>
</dbReference>
<dbReference type="FunFam" id="1.20.1250.20:FF:000011">
    <property type="entry name" value="MFS multidrug transporter, putative"/>
    <property type="match status" value="1"/>
</dbReference>
<dbReference type="EMBL" id="KZ613780">
    <property type="protein sequence ID" value="PMD63528.1"/>
    <property type="molecule type" value="Genomic_DNA"/>
</dbReference>
<dbReference type="PANTHER" id="PTHR23502:SF68">
    <property type="entry name" value="MULTIDRUG TRANSPORTER, PUTATIVE (AFU_ORTHOLOGUE AFUA_3G01120)-RELATED"/>
    <property type="match status" value="1"/>
</dbReference>
<feature type="compositionally biased region" description="Polar residues" evidence="6">
    <location>
        <begin position="7"/>
        <end position="21"/>
    </location>
</feature>
<feature type="transmembrane region" description="Helical" evidence="7">
    <location>
        <begin position="370"/>
        <end position="391"/>
    </location>
</feature>
<dbReference type="OrthoDB" id="5296287at2759"/>
<dbReference type="InterPro" id="IPR036259">
    <property type="entry name" value="MFS_trans_sf"/>
</dbReference>
<protein>
    <submittedName>
        <fullName evidence="9">Putative MFS multidrug transporter</fullName>
    </submittedName>
</protein>
<dbReference type="SUPFAM" id="SSF103473">
    <property type="entry name" value="MFS general substrate transporter"/>
    <property type="match status" value="1"/>
</dbReference>
<keyword evidence="4 7" id="KW-1133">Transmembrane helix</keyword>
<feature type="domain" description="Major facilitator superfamily (MFS) profile" evidence="8">
    <location>
        <begin position="60"/>
        <end position="494"/>
    </location>
</feature>
<keyword evidence="5 7" id="KW-0472">Membrane</keyword>
<feature type="transmembrane region" description="Helical" evidence="7">
    <location>
        <begin position="215"/>
        <end position="235"/>
    </location>
</feature>
<reference evidence="9 10" key="1">
    <citation type="submission" date="2016-04" db="EMBL/GenBank/DDBJ databases">
        <title>A degradative enzymes factory behind the ericoid mycorrhizal symbiosis.</title>
        <authorList>
            <consortium name="DOE Joint Genome Institute"/>
            <person name="Martino E."/>
            <person name="Morin E."/>
            <person name="Grelet G."/>
            <person name="Kuo A."/>
            <person name="Kohler A."/>
            <person name="Daghino S."/>
            <person name="Barry K."/>
            <person name="Choi C."/>
            <person name="Cichocki N."/>
            <person name="Clum A."/>
            <person name="Copeland A."/>
            <person name="Hainaut M."/>
            <person name="Haridas S."/>
            <person name="Labutti K."/>
            <person name="Lindquist E."/>
            <person name="Lipzen A."/>
            <person name="Khouja H.-R."/>
            <person name="Murat C."/>
            <person name="Ohm R."/>
            <person name="Olson A."/>
            <person name="Spatafora J."/>
            <person name="Veneault-Fourrey C."/>
            <person name="Henrissat B."/>
            <person name="Grigoriev I."/>
            <person name="Martin F."/>
            <person name="Perotto S."/>
        </authorList>
    </citation>
    <scope>NUCLEOTIDE SEQUENCE [LARGE SCALE GENOMIC DNA]</scope>
    <source>
        <strain evidence="9 10">E</strain>
    </source>
</reference>
<dbReference type="Pfam" id="PF07690">
    <property type="entry name" value="MFS_1"/>
    <property type="match status" value="1"/>
</dbReference>
<dbReference type="PROSITE" id="PS50850">
    <property type="entry name" value="MFS"/>
    <property type="match status" value="1"/>
</dbReference>
<evidence type="ECO:0000313" key="9">
    <source>
        <dbReference type="EMBL" id="PMD63528.1"/>
    </source>
</evidence>
<dbReference type="PANTHER" id="PTHR23502">
    <property type="entry name" value="MAJOR FACILITATOR SUPERFAMILY"/>
    <property type="match status" value="1"/>
</dbReference>
<evidence type="ECO:0000256" key="6">
    <source>
        <dbReference type="SAM" id="MobiDB-lite"/>
    </source>
</evidence>
<sequence length="494" mass="54421">MLPAECSNLTRGTPSEHQALTQREEPLKSRSAGRVFLVNWESKCDPNNPVNWKTTKKWVNIGIISVITFLTTAASSMFAPGLPEIMHEFGNDNNKLSSFVLSVYVLGYAAGPTIIAPLSELYGRVKLYNTTNLLFFILTLACGLTPSLGMLIGFRFLAGCAAAAPLAVGGGSIADIIPLERRGRAVAIFSLGPVLAPVLAPITGGYVTKVLGWRWIFYILTILSGIVTIISITFLKETSAKTLLEQKARRLRKEKSDERYISCLADDLLPREALSRSILRPLKMLFMHPVIFFLSIYVAVVYGYLYIFFTTFTPIFQDQYNFSIDIVGLCYFGLGVGFIVGVVSSSFFSDRLVLYLTRRNGGLSKPEFRLPPMTYTSPITPIGMLIYGWAAEVKLPWILPMVGTSIVGVGLMLMLTYLIDAFTRHAASAMAAATIIRSLFGATLPLAGPPLYDKLGLGWGNSLLAFIIVAIAPIPWFCMKYGEGMRMRYVITFE</sequence>
<gene>
    <name evidence="9" type="ORF">K444DRAFT_641343</name>
</gene>
<accession>A0A2J6TKM0</accession>
<evidence type="ECO:0000256" key="2">
    <source>
        <dbReference type="ARBA" id="ARBA00008335"/>
    </source>
</evidence>
<dbReference type="AlphaFoldDB" id="A0A2J6TKM0"/>
<dbReference type="GeneID" id="36592692"/>
<feature type="transmembrane region" description="Helical" evidence="7">
    <location>
        <begin position="58"/>
        <end position="79"/>
    </location>
</feature>
<feature type="transmembrane region" description="Helical" evidence="7">
    <location>
        <begin position="130"/>
        <end position="148"/>
    </location>
</feature>
<evidence type="ECO:0000313" key="10">
    <source>
        <dbReference type="Proteomes" id="UP000235371"/>
    </source>
</evidence>
<comment type="subcellular location">
    <subcellularLocation>
        <location evidence="1">Membrane</location>
        <topology evidence="1">Multi-pass membrane protein</topology>
    </subcellularLocation>
</comment>
<dbReference type="InParanoid" id="A0A2J6TKM0"/>
<dbReference type="GO" id="GO:0022857">
    <property type="term" value="F:transmembrane transporter activity"/>
    <property type="evidence" value="ECO:0007669"/>
    <property type="project" value="InterPro"/>
</dbReference>
<feature type="transmembrane region" description="Helical" evidence="7">
    <location>
        <begin position="426"/>
        <end position="447"/>
    </location>
</feature>
<evidence type="ECO:0000256" key="1">
    <source>
        <dbReference type="ARBA" id="ARBA00004141"/>
    </source>
</evidence>
<feature type="transmembrane region" description="Helical" evidence="7">
    <location>
        <begin position="154"/>
        <end position="173"/>
    </location>
</feature>
<dbReference type="Gene3D" id="1.20.1250.20">
    <property type="entry name" value="MFS general substrate transporter like domains"/>
    <property type="match status" value="1"/>
</dbReference>
<dbReference type="RefSeq" id="XP_024740432.1">
    <property type="nucleotide sequence ID" value="XM_024884615.1"/>
</dbReference>
<feature type="transmembrane region" description="Helical" evidence="7">
    <location>
        <begin position="459"/>
        <end position="478"/>
    </location>
</feature>
<feature type="transmembrane region" description="Helical" evidence="7">
    <location>
        <begin position="185"/>
        <end position="203"/>
    </location>
</feature>
<organism evidence="9 10">
    <name type="scientific">Hyaloscypha bicolor E</name>
    <dbReference type="NCBI Taxonomy" id="1095630"/>
    <lineage>
        <taxon>Eukaryota</taxon>
        <taxon>Fungi</taxon>
        <taxon>Dikarya</taxon>
        <taxon>Ascomycota</taxon>
        <taxon>Pezizomycotina</taxon>
        <taxon>Leotiomycetes</taxon>
        <taxon>Helotiales</taxon>
        <taxon>Hyaloscyphaceae</taxon>
        <taxon>Hyaloscypha</taxon>
        <taxon>Hyaloscypha bicolor</taxon>
    </lineage>
</organism>
<keyword evidence="3 7" id="KW-0812">Transmembrane</keyword>
<feature type="transmembrane region" description="Helical" evidence="7">
    <location>
        <begin position="397"/>
        <end position="419"/>
    </location>
</feature>
<evidence type="ECO:0000256" key="3">
    <source>
        <dbReference type="ARBA" id="ARBA00022692"/>
    </source>
</evidence>
<dbReference type="Proteomes" id="UP000235371">
    <property type="component" value="Unassembled WGS sequence"/>
</dbReference>
<evidence type="ECO:0000256" key="7">
    <source>
        <dbReference type="SAM" id="Phobius"/>
    </source>
</evidence>
<feature type="transmembrane region" description="Helical" evidence="7">
    <location>
        <begin position="285"/>
        <end position="306"/>
    </location>
</feature>
<keyword evidence="10" id="KW-1185">Reference proteome</keyword>
<dbReference type="CDD" id="cd17323">
    <property type="entry name" value="MFS_Tpo1_MDR_like"/>
    <property type="match status" value="1"/>
</dbReference>
<dbReference type="STRING" id="1095630.A0A2J6TKM0"/>
<proteinExistence type="inferred from homology"/>
<name>A0A2J6TKM0_9HELO</name>
<evidence type="ECO:0000256" key="5">
    <source>
        <dbReference type="ARBA" id="ARBA00023136"/>
    </source>
</evidence>
<feature type="transmembrane region" description="Helical" evidence="7">
    <location>
        <begin position="326"/>
        <end position="349"/>
    </location>
</feature>
<evidence type="ECO:0000259" key="8">
    <source>
        <dbReference type="PROSITE" id="PS50850"/>
    </source>
</evidence>
<evidence type="ECO:0000256" key="4">
    <source>
        <dbReference type="ARBA" id="ARBA00022989"/>
    </source>
</evidence>
<comment type="similarity">
    <text evidence="2">Belongs to the major facilitator superfamily.</text>
</comment>
<dbReference type="InterPro" id="IPR011701">
    <property type="entry name" value="MFS"/>
</dbReference>
<feature type="transmembrane region" description="Helical" evidence="7">
    <location>
        <begin position="99"/>
        <end position="118"/>
    </location>
</feature>
<dbReference type="InterPro" id="IPR020846">
    <property type="entry name" value="MFS_dom"/>
</dbReference>